<gene>
    <name evidence="3" type="ORF">GCM10012275_03750</name>
</gene>
<feature type="region of interest" description="Disordered" evidence="1">
    <location>
        <begin position="228"/>
        <end position="305"/>
    </location>
</feature>
<feature type="transmembrane region" description="Helical" evidence="2">
    <location>
        <begin position="27"/>
        <end position="49"/>
    </location>
</feature>
<dbReference type="EMBL" id="BMMK01000001">
    <property type="protein sequence ID" value="GGM35740.1"/>
    <property type="molecule type" value="Genomic_DNA"/>
</dbReference>
<organism evidence="3 4">
    <name type="scientific">Longimycelium tulufanense</name>
    <dbReference type="NCBI Taxonomy" id="907463"/>
    <lineage>
        <taxon>Bacteria</taxon>
        <taxon>Bacillati</taxon>
        <taxon>Actinomycetota</taxon>
        <taxon>Actinomycetes</taxon>
        <taxon>Pseudonocardiales</taxon>
        <taxon>Pseudonocardiaceae</taxon>
        <taxon>Longimycelium</taxon>
    </lineage>
</organism>
<evidence type="ECO:0000313" key="3">
    <source>
        <dbReference type="EMBL" id="GGM35740.1"/>
    </source>
</evidence>
<keyword evidence="2" id="KW-1133">Transmembrane helix</keyword>
<dbReference type="Proteomes" id="UP000637578">
    <property type="component" value="Unassembled WGS sequence"/>
</dbReference>
<evidence type="ECO:0000256" key="2">
    <source>
        <dbReference type="SAM" id="Phobius"/>
    </source>
</evidence>
<sequence>MSTDTTRSDAFPVRAWRWFRGWRRTRPFWAGLFLVLSGIVVIAPAYLTLRIGNLLLSISTIAGASSLLIGVLLIVCGLSVWIRPQFRIFAGVAGVVLALVSVVTANLGGFLLGLLLGLLGSALAVSWIDTPKPATPRRRSTNPGGTVDQPAGEHSDTDPPTKPIPIQQPTTEQVVTETILDAGEQSTSPNGKPGQHRPSPGPRIPPTVTVLGVLVTSGAVFLAGSTPPGTATAAPTSSAASESSTPADSASATANPGPTPSSTPSITPTSPSSPSNSTTTTLTPSSEPPTSSLLPSGPPPPTVAADPNLVAVKPVTITAAKLRLTGSVFEGIAELPTVKGTKRALAFRATGIDLTDMVMSSAAGNGRKLVVRSGKGKTATVRGNIRLYTERLKGTLVLGGIIRAPVDFSPDHPPPLVLPNLTFENVTVVNAKQAGGDLDIPDATIAFE</sequence>
<keyword evidence="4" id="KW-1185">Reference proteome</keyword>
<feature type="transmembrane region" description="Helical" evidence="2">
    <location>
        <begin position="88"/>
        <end position="104"/>
    </location>
</feature>
<evidence type="ECO:0000256" key="1">
    <source>
        <dbReference type="SAM" id="MobiDB-lite"/>
    </source>
</evidence>
<dbReference type="RefSeq" id="WP_189053115.1">
    <property type="nucleotide sequence ID" value="NZ_BMMK01000001.1"/>
</dbReference>
<dbReference type="PRINTS" id="PR01217">
    <property type="entry name" value="PRICHEXTENSN"/>
</dbReference>
<protein>
    <submittedName>
        <fullName evidence="3">Uncharacterized protein</fullName>
    </submittedName>
</protein>
<keyword evidence="2" id="KW-0812">Transmembrane</keyword>
<comment type="caution">
    <text evidence="3">The sequence shown here is derived from an EMBL/GenBank/DDBJ whole genome shotgun (WGS) entry which is preliminary data.</text>
</comment>
<keyword evidence="2" id="KW-0472">Membrane</keyword>
<reference evidence="3" key="2">
    <citation type="submission" date="2020-09" db="EMBL/GenBank/DDBJ databases">
        <authorList>
            <person name="Sun Q."/>
            <person name="Zhou Y."/>
        </authorList>
    </citation>
    <scope>NUCLEOTIDE SEQUENCE</scope>
    <source>
        <strain evidence="3">CGMCC 4.5737</strain>
    </source>
</reference>
<evidence type="ECO:0000313" key="4">
    <source>
        <dbReference type="Proteomes" id="UP000637578"/>
    </source>
</evidence>
<reference evidence="3" key="1">
    <citation type="journal article" date="2014" name="Int. J. Syst. Evol. Microbiol.">
        <title>Complete genome sequence of Corynebacterium casei LMG S-19264T (=DSM 44701T), isolated from a smear-ripened cheese.</title>
        <authorList>
            <consortium name="US DOE Joint Genome Institute (JGI-PGF)"/>
            <person name="Walter F."/>
            <person name="Albersmeier A."/>
            <person name="Kalinowski J."/>
            <person name="Ruckert C."/>
        </authorList>
    </citation>
    <scope>NUCLEOTIDE SEQUENCE</scope>
    <source>
        <strain evidence="3">CGMCC 4.5737</strain>
    </source>
</reference>
<accession>A0A8J3C7J4</accession>
<feature type="transmembrane region" description="Helical" evidence="2">
    <location>
        <begin position="55"/>
        <end position="81"/>
    </location>
</feature>
<proteinExistence type="predicted"/>
<feature type="region of interest" description="Disordered" evidence="1">
    <location>
        <begin position="132"/>
        <end position="207"/>
    </location>
</feature>
<feature type="compositionally biased region" description="Low complexity" evidence="1">
    <location>
        <begin position="164"/>
        <end position="179"/>
    </location>
</feature>
<dbReference type="AlphaFoldDB" id="A0A8J3C7J4"/>
<feature type="compositionally biased region" description="Low complexity" evidence="1">
    <location>
        <begin position="228"/>
        <end position="295"/>
    </location>
</feature>
<dbReference type="InterPro" id="IPR046096">
    <property type="entry name" value="DUF6114"/>
</dbReference>
<name>A0A8J3C7J4_9PSEU</name>
<dbReference type="Pfam" id="PF19609">
    <property type="entry name" value="DUF6114"/>
    <property type="match status" value="1"/>
</dbReference>